<dbReference type="Pfam" id="PF00777">
    <property type="entry name" value="Glyco_transf_29"/>
    <property type="match status" value="1"/>
</dbReference>
<evidence type="ECO:0000256" key="8">
    <source>
        <dbReference type="ARBA" id="ARBA00023034"/>
    </source>
</evidence>
<dbReference type="PANTHER" id="PTHR11987">
    <property type="entry name" value="ALPHA-2,8-SIALYLTRANSFERASE"/>
    <property type="match status" value="1"/>
</dbReference>
<keyword evidence="5" id="KW-0812">Transmembrane</keyword>
<evidence type="ECO:0000256" key="1">
    <source>
        <dbReference type="ARBA" id="ARBA00004323"/>
    </source>
</evidence>
<evidence type="ECO:0000256" key="13">
    <source>
        <dbReference type="SAM" id="MobiDB-lite"/>
    </source>
</evidence>
<comment type="subcellular location">
    <subcellularLocation>
        <location evidence="1">Golgi apparatus membrane</location>
        <topology evidence="1">Single-pass type II membrane protein</topology>
    </subcellularLocation>
</comment>
<comment type="similarity">
    <text evidence="2">Belongs to the glycosyltransferase 29 family.</text>
</comment>
<dbReference type="PANTHER" id="PTHR11987:SF36">
    <property type="entry name" value="SIA-ALPHA-2,3-GAL-BETA-1,4-GLCNAC-R:ALPHA 2,8-SIALYLTRANSFERASE"/>
    <property type="match status" value="1"/>
</dbReference>
<evidence type="ECO:0000256" key="10">
    <source>
        <dbReference type="ARBA" id="ARBA00023157"/>
    </source>
</evidence>
<keyword evidence="8" id="KW-0333">Golgi apparatus</keyword>
<dbReference type="Gene3D" id="3.90.1480.20">
    <property type="entry name" value="Glycosyl transferase family 29"/>
    <property type="match status" value="1"/>
</dbReference>
<dbReference type="GO" id="GO:0008373">
    <property type="term" value="F:sialyltransferase activity"/>
    <property type="evidence" value="ECO:0007669"/>
    <property type="project" value="InterPro"/>
</dbReference>
<accession>A0A061S2E5</accession>
<evidence type="ECO:0000256" key="6">
    <source>
        <dbReference type="ARBA" id="ARBA00022968"/>
    </source>
</evidence>
<keyword evidence="10" id="KW-1015">Disulfide bond</keyword>
<feature type="non-terminal residue" evidence="14">
    <location>
        <position position="435"/>
    </location>
</feature>
<name>A0A061S2E5_9CHLO</name>
<feature type="disulfide bond" evidence="12">
    <location>
        <begin position="219"/>
        <end position="370"/>
    </location>
</feature>
<keyword evidence="6" id="KW-0735">Signal-anchor</keyword>
<evidence type="ECO:0000256" key="2">
    <source>
        <dbReference type="ARBA" id="ARBA00006003"/>
    </source>
</evidence>
<keyword evidence="11" id="KW-0325">Glycoprotein</keyword>
<evidence type="ECO:0000256" key="7">
    <source>
        <dbReference type="ARBA" id="ARBA00022989"/>
    </source>
</evidence>
<dbReference type="PIRSF" id="PIRSF005557">
    <property type="entry name" value="Sialyl_trans"/>
    <property type="match status" value="1"/>
</dbReference>
<reference evidence="14" key="1">
    <citation type="submission" date="2014-05" db="EMBL/GenBank/DDBJ databases">
        <title>The transcriptome of the halophilic microalga Tetraselmis sp. GSL018 isolated from the Great Salt Lake, Utah.</title>
        <authorList>
            <person name="Jinkerson R.E."/>
            <person name="D'Adamo S."/>
            <person name="Posewitz M.C."/>
        </authorList>
    </citation>
    <scope>NUCLEOTIDE SEQUENCE</scope>
    <source>
        <strain evidence="14">GSL018</strain>
    </source>
</reference>
<gene>
    <name evidence="14" type="ORF">TSPGSL018_18423</name>
</gene>
<evidence type="ECO:0000256" key="3">
    <source>
        <dbReference type="ARBA" id="ARBA00022676"/>
    </source>
</evidence>
<feature type="region of interest" description="Disordered" evidence="13">
    <location>
        <begin position="62"/>
        <end position="88"/>
    </location>
</feature>
<dbReference type="InterPro" id="IPR050943">
    <property type="entry name" value="Glycosyltr_29_Sialyltrsf"/>
</dbReference>
<dbReference type="AlphaFoldDB" id="A0A061S2E5"/>
<keyword evidence="7" id="KW-1133">Transmembrane helix</keyword>
<dbReference type="GO" id="GO:0000139">
    <property type="term" value="C:Golgi membrane"/>
    <property type="evidence" value="ECO:0007669"/>
    <property type="project" value="UniProtKB-SubCell"/>
</dbReference>
<evidence type="ECO:0000256" key="5">
    <source>
        <dbReference type="ARBA" id="ARBA00022692"/>
    </source>
</evidence>
<keyword evidence="9" id="KW-0472">Membrane</keyword>
<dbReference type="InterPro" id="IPR012163">
    <property type="entry name" value="Sialyl_trans"/>
</dbReference>
<dbReference type="EMBL" id="GBEZ01008395">
    <property type="protein sequence ID" value="JAC77144.1"/>
    <property type="molecule type" value="Transcribed_RNA"/>
</dbReference>
<evidence type="ECO:0000313" key="14">
    <source>
        <dbReference type="EMBL" id="JAC77144.1"/>
    </source>
</evidence>
<dbReference type="CDD" id="cd19952">
    <property type="entry name" value="GT29"/>
    <property type="match status" value="1"/>
</dbReference>
<feature type="compositionally biased region" description="Polar residues" evidence="13">
    <location>
        <begin position="68"/>
        <end position="79"/>
    </location>
</feature>
<evidence type="ECO:0000256" key="11">
    <source>
        <dbReference type="ARBA" id="ARBA00023180"/>
    </source>
</evidence>
<keyword evidence="4 14" id="KW-0808">Transferase</keyword>
<feature type="region of interest" description="Disordered" evidence="13">
    <location>
        <begin position="105"/>
        <end position="139"/>
    </location>
</feature>
<dbReference type="InterPro" id="IPR001675">
    <property type="entry name" value="Glyco_trans_29"/>
</dbReference>
<sequence length="435" mass="47906">MNFRLVLNAKRPGNVKFKRVNHLNQSTAVALLLLISVTLYTTRPKAWLGKYETQFEPEIRSHRWRSKLQPTQDQQTKSSPVYCGENASKALSGRSASKSCRDKSKNLFEHGEAPVSKAEARYGLQGSRQDSSGRVRKQGRLPNLHTGAAYSRCPGNISRHHPKLDGLSVRLPDPWSDIFITQENHRQLLRDEFAISPSSVRLLPASSGALKSRRKWGSCAAVGSSGSLRSATFGDSIDSHDVVLRINQAPTFRYEALVGSKTNLRILNKLWTLNYAAGRFKSMALPLERGVTLIITRSTGKEFDRLAGFLQNYRPDVEVLYLSSRFVTGLVRKLLLSYRSRLCQSGRGPYPGGTVPSSGLVAVLMFAHLCRNVTVYGMGPRADGGSAPYHYFVGNGARHAGTPVHSWGAEEMLLRQLAAEGGIELCRAGRGRGGA</sequence>
<protein>
    <submittedName>
        <fullName evidence="14">Cmp-n-acetylneuraminate-beta-galactosamide-alpha--sialyltransferase 1</fullName>
    </submittedName>
</protein>
<evidence type="ECO:0000256" key="4">
    <source>
        <dbReference type="ARBA" id="ARBA00022679"/>
    </source>
</evidence>
<proteinExistence type="inferred from homology"/>
<dbReference type="InterPro" id="IPR038578">
    <property type="entry name" value="GT29-like_sf"/>
</dbReference>
<organism evidence="14">
    <name type="scientific">Tetraselmis sp. GSL018</name>
    <dbReference type="NCBI Taxonomy" id="582737"/>
    <lineage>
        <taxon>Eukaryota</taxon>
        <taxon>Viridiplantae</taxon>
        <taxon>Chlorophyta</taxon>
        <taxon>core chlorophytes</taxon>
        <taxon>Chlorodendrophyceae</taxon>
        <taxon>Chlorodendrales</taxon>
        <taxon>Chlorodendraceae</taxon>
        <taxon>Tetraselmis</taxon>
    </lineage>
</organism>
<evidence type="ECO:0000256" key="12">
    <source>
        <dbReference type="PIRSR" id="PIRSR005557-2"/>
    </source>
</evidence>
<evidence type="ECO:0000256" key="9">
    <source>
        <dbReference type="ARBA" id="ARBA00023136"/>
    </source>
</evidence>
<keyword evidence="3 14" id="KW-0328">Glycosyltransferase</keyword>